<keyword evidence="2" id="KW-1185">Reference proteome</keyword>
<reference evidence="2" key="1">
    <citation type="submission" date="2013-02" db="EMBL/GenBank/DDBJ databases">
        <authorList>
            <consortium name="The Broad Institute Genome Sequencing Platform"/>
            <person name="Cuomo C."/>
            <person name="Becnel J."/>
            <person name="Sanscrainte N."/>
            <person name="Walker B."/>
            <person name="Young S.K."/>
            <person name="Zeng Q."/>
            <person name="Gargeya S."/>
            <person name="Fitzgerald M."/>
            <person name="Haas B."/>
            <person name="Abouelleil A."/>
            <person name="Alvarado L."/>
            <person name="Arachchi H.M."/>
            <person name="Berlin A.M."/>
            <person name="Chapman S.B."/>
            <person name="Dewar J."/>
            <person name="Goldberg J."/>
            <person name="Griggs A."/>
            <person name="Gujja S."/>
            <person name="Hansen M."/>
            <person name="Howarth C."/>
            <person name="Imamovic A."/>
            <person name="Larimer J."/>
            <person name="McCowan C."/>
            <person name="Murphy C."/>
            <person name="Neiman D."/>
            <person name="Pearson M."/>
            <person name="Priest M."/>
            <person name="Roberts A."/>
            <person name="Saif S."/>
            <person name="Shea T."/>
            <person name="Sisk P."/>
            <person name="Sykes S."/>
            <person name="Wortman J."/>
            <person name="Nusbaum C."/>
            <person name="Birren B."/>
        </authorList>
    </citation>
    <scope>NUCLEOTIDE SEQUENCE [LARGE SCALE GENOMIC DNA]</scope>
    <source>
        <strain evidence="2">PRA339</strain>
    </source>
</reference>
<sequence>KIKYNFYFKGIISEELILELIDSGIFIDSLLSYTLSILYNKEPLRSNNNLRIFIKYIFRKDVLLEWSEIISLQKDKSKKCAINFESSEIITNKNSDIDIISDTFLDLDFLFLEKISLQEFFIKAIHFEKEKQRILINLKSHDILKHFINQIPDKSIINLTYNNNEKETYSLFHTLNDEFELKKFIIQNNAAYLCDLLLTQSNTFDNEYVQALIICEDYITKIGKQLINLVNSSYLQLFLKKTSTFTKFCDNIKNSSEISPIILLKNIDYDENYIEKYKIFQEYFKYEKTFLEEFIKFLNFYFNTKKFPIDNTKLLSEIFTVRRENSLKPFYVSLINHDPDLFVDFLFKEEVTYDTFFIDCVMLLCNICDFKILEKIKKLFKKIQFKNNYWSAILQKSLIPFYYKRNGTFKSEAIKNSPLINTKDLIYKEKQEYPNGLALNNSKIEILVKNDFTIYLYFTTFSAYVSDLISFQGINKNTFEIMNNRIVLKNDNGYFLFPQDKSGQKKIISFEKIGDKLKIYTGHTEKVFKINRITKITIGEDFRGIISKILITENKTFCYNIFSKFQLGRIDFYLEVIKNLEKKLNYNNQAGVYIDGLCPYFLTKNKLQIEFTNVLYNENFPQSE</sequence>
<name>A0A059EWA0_9MICR</name>
<dbReference type="HOGENOM" id="CLU_477005_0_0_1"/>
<organism evidence="1 2">
    <name type="scientific">Anncaliia algerae PRA339</name>
    <dbReference type="NCBI Taxonomy" id="1288291"/>
    <lineage>
        <taxon>Eukaryota</taxon>
        <taxon>Fungi</taxon>
        <taxon>Fungi incertae sedis</taxon>
        <taxon>Microsporidia</taxon>
        <taxon>Tubulinosematoidea</taxon>
        <taxon>Tubulinosematidae</taxon>
        <taxon>Anncaliia</taxon>
    </lineage>
</organism>
<dbReference type="Proteomes" id="UP000030655">
    <property type="component" value="Unassembled WGS sequence"/>
</dbReference>
<accession>A0A059EWA0</accession>
<dbReference type="OrthoDB" id="2187603at2759"/>
<evidence type="ECO:0000313" key="2">
    <source>
        <dbReference type="Proteomes" id="UP000030655"/>
    </source>
</evidence>
<dbReference type="AlphaFoldDB" id="A0A059EWA0"/>
<protein>
    <submittedName>
        <fullName evidence="1">Uncharacterized protein</fullName>
    </submittedName>
</protein>
<reference evidence="1 2" key="2">
    <citation type="submission" date="2014-03" db="EMBL/GenBank/DDBJ databases">
        <title>The Genome Sequence of Anncaliia algerae insect isolate PRA339.</title>
        <authorList>
            <consortium name="The Broad Institute Genome Sequencing Platform"/>
            <consortium name="The Broad Institute Genome Sequencing Center for Infectious Disease"/>
            <person name="Cuomo C."/>
            <person name="Becnel J."/>
            <person name="Sanscrainte N."/>
            <person name="Walker B."/>
            <person name="Young S.K."/>
            <person name="Zeng Q."/>
            <person name="Gargeya S."/>
            <person name="Fitzgerald M."/>
            <person name="Haas B."/>
            <person name="Abouelleil A."/>
            <person name="Alvarado L."/>
            <person name="Arachchi H.M."/>
            <person name="Berlin A.M."/>
            <person name="Chapman S.B."/>
            <person name="Dewar J."/>
            <person name="Goldberg J."/>
            <person name="Griggs A."/>
            <person name="Gujja S."/>
            <person name="Hansen M."/>
            <person name="Howarth C."/>
            <person name="Imamovic A."/>
            <person name="Larimer J."/>
            <person name="McCowan C."/>
            <person name="Murphy C."/>
            <person name="Neiman D."/>
            <person name="Pearson M."/>
            <person name="Priest M."/>
            <person name="Roberts A."/>
            <person name="Saif S."/>
            <person name="Shea T."/>
            <person name="Sisk P."/>
            <person name="Sykes S."/>
            <person name="Wortman J."/>
            <person name="Nusbaum C."/>
            <person name="Birren B."/>
        </authorList>
    </citation>
    <scope>NUCLEOTIDE SEQUENCE [LARGE SCALE GENOMIC DNA]</scope>
    <source>
        <strain evidence="1 2">PRA339</strain>
    </source>
</reference>
<evidence type="ECO:0000313" key="1">
    <source>
        <dbReference type="EMBL" id="KCZ79318.1"/>
    </source>
</evidence>
<feature type="non-terminal residue" evidence="1">
    <location>
        <position position="1"/>
    </location>
</feature>
<dbReference type="EMBL" id="KK365299">
    <property type="protein sequence ID" value="KCZ79318.1"/>
    <property type="molecule type" value="Genomic_DNA"/>
</dbReference>
<gene>
    <name evidence="1" type="ORF">H312_03297</name>
</gene>
<proteinExistence type="predicted"/>
<dbReference type="VEuPathDB" id="MicrosporidiaDB:H312_03297"/>